<dbReference type="GO" id="GO:0005886">
    <property type="term" value="C:plasma membrane"/>
    <property type="evidence" value="ECO:0007669"/>
    <property type="project" value="TreeGrafter"/>
</dbReference>
<evidence type="ECO:0000313" key="8">
    <source>
        <dbReference type="EMBL" id="MBM7590243.1"/>
    </source>
</evidence>
<evidence type="ECO:0000256" key="7">
    <source>
        <dbReference type="SAM" id="Phobius"/>
    </source>
</evidence>
<feature type="transmembrane region" description="Helical" evidence="7">
    <location>
        <begin position="9"/>
        <end position="31"/>
    </location>
</feature>
<feature type="transmembrane region" description="Helical" evidence="7">
    <location>
        <begin position="231"/>
        <end position="256"/>
    </location>
</feature>
<feature type="transmembrane region" description="Helical" evidence="7">
    <location>
        <begin position="300"/>
        <end position="321"/>
    </location>
</feature>
<evidence type="ECO:0000256" key="6">
    <source>
        <dbReference type="ARBA" id="ARBA00023136"/>
    </source>
</evidence>
<keyword evidence="4 7" id="KW-0812">Transmembrane</keyword>
<feature type="transmembrane region" description="Helical" evidence="7">
    <location>
        <begin position="182"/>
        <end position="201"/>
    </location>
</feature>
<feature type="transmembrane region" description="Helical" evidence="7">
    <location>
        <begin position="395"/>
        <end position="412"/>
    </location>
</feature>
<evidence type="ECO:0000256" key="5">
    <source>
        <dbReference type="ARBA" id="ARBA00022989"/>
    </source>
</evidence>
<sequence length="414" mass="44072">MRTAVNKELLAGLTSYFTSVYVIVVNAIILADAGIPLEAGITATALTAFVGCLLMAFWAKAPVILVPGMGINAFFTYTVVRTMGLSWQEALAAVFLSGLIFCLIAFTKLAQLLSQAIPASLKEAISVGIGLFLIFIGLQKGGIIVNNESTFVALGDLGSLPVLVTVIGLVLNIVLHVKNIKGSFLIGIVTSSLIAWLFGLIDLSGMQWEGISFTEYSTVVGSLSFADLGQFGFWMATFSFTMVIVFENMGLLHSLLEDKQKFSRAYQANAISVMGAGLLGSSPTVSAVESAAGIAAGGKTGTTAITTGLLFLLTLFFIPVIKMIPDQAVAPVLIIIGGLMVQNIRHLPLQDFSQAFPAILIIALIPLTYSIVDGIGFGFIAYVLIQFARRKVRELPLTLIFISALFLLNFIVQA</sequence>
<dbReference type="Pfam" id="PF00860">
    <property type="entry name" value="Xan_ur_permease"/>
    <property type="match status" value="1"/>
</dbReference>
<accession>A0A938XTL4</accession>
<feature type="transmembrane region" description="Helical" evidence="7">
    <location>
        <begin position="151"/>
        <end position="175"/>
    </location>
</feature>
<feature type="transmembrane region" description="Helical" evidence="7">
    <location>
        <begin position="356"/>
        <end position="383"/>
    </location>
</feature>
<feature type="transmembrane region" description="Helical" evidence="7">
    <location>
        <begin position="328"/>
        <end position="344"/>
    </location>
</feature>
<organism evidence="8 9">
    <name type="scientific">Brevibacillus fulvus</name>
    <dbReference type="NCBI Taxonomy" id="1125967"/>
    <lineage>
        <taxon>Bacteria</taxon>
        <taxon>Bacillati</taxon>
        <taxon>Bacillota</taxon>
        <taxon>Bacilli</taxon>
        <taxon>Bacillales</taxon>
        <taxon>Paenibacillaceae</taxon>
        <taxon>Brevibacillus</taxon>
    </lineage>
</organism>
<dbReference type="PANTHER" id="PTHR43337">
    <property type="entry name" value="XANTHINE/URACIL PERMEASE C887.17-RELATED"/>
    <property type="match status" value="1"/>
</dbReference>
<comment type="caution">
    <text evidence="8">The sequence shown here is derived from an EMBL/GenBank/DDBJ whole genome shotgun (WGS) entry which is preliminary data.</text>
</comment>
<protein>
    <submittedName>
        <fullName evidence="8">AGZA family xanthine/uracil permease-like MFS transporter</fullName>
    </submittedName>
</protein>
<keyword evidence="5 7" id="KW-1133">Transmembrane helix</keyword>
<comment type="subcellular location">
    <subcellularLocation>
        <location evidence="1">Membrane</location>
        <topology evidence="1">Multi-pass membrane protein</topology>
    </subcellularLocation>
</comment>
<reference evidence="8" key="1">
    <citation type="submission" date="2021-01" db="EMBL/GenBank/DDBJ databases">
        <title>Genomic Encyclopedia of Type Strains, Phase IV (KMG-IV): sequencing the most valuable type-strain genomes for metagenomic binning, comparative biology and taxonomic classification.</title>
        <authorList>
            <person name="Goeker M."/>
        </authorList>
    </citation>
    <scope>NUCLEOTIDE SEQUENCE</scope>
    <source>
        <strain evidence="8">DSM 25523</strain>
    </source>
</reference>
<dbReference type="PANTHER" id="PTHR43337:SF2">
    <property type="entry name" value="XANTHINE_URACIL PERMEASE"/>
    <property type="match status" value="1"/>
</dbReference>
<feature type="transmembrane region" description="Helical" evidence="7">
    <location>
        <begin position="268"/>
        <end position="288"/>
    </location>
</feature>
<comment type="similarity">
    <text evidence="2">Belongs to the nucleobase:cation symporter-2 (NCS2) (TC 2.A.40) family. Azg-like subfamily.</text>
</comment>
<dbReference type="InterPro" id="IPR006043">
    <property type="entry name" value="NCS2"/>
</dbReference>
<feature type="transmembrane region" description="Helical" evidence="7">
    <location>
        <begin position="90"/>
        <end position="113"/>
    </location>
</feature>
<dbReference type="AlphaFoldDB" id="A0A938XTL4"/>
<feature type="transmembrane region" description="Helical" evidence="7">
    <location>
        <begin position="64"/>
        <end position="84"/>
    </location>
</feature>
<evidence type="ECO:0000256" key="4">
    <source>
        <dbReference type="ARBA" id="ARBA00022692"/>
    </source>
</evidence>
<keyword evidence="6 7" id="KW-0472">Membrane</keyword>
<evidence type="ECO:0000256" key="1">
    <source>
        <dbReference type="ARBA" id="ARBA00004141"/>
    </source>
</evidence>
<evidence type="ECO:0000313" key="9">
    <source>
        <dbReference type="Proteomes" id="UP000717624"/>
    </source>
</evidence>
<dbReference type="InterPro" id="IPR045018">
    <property type="entry name" value="Azg-like"/>
</dbReference>
<proteinExistence type="inferred from homology"/>
<feature type="transmembrane region" description="Helical" evidence="7">
    <location>
        <begin position="37"/>
        <end position="57"/>
    </location>
</feature>
<dbReference type="GO" id="GO:0005345">
    <property type="term" value="F:purine nucleobase transmembrane transporter activity"/>
    <property type="evidence" value="ECO:0007669"/>
    <property type="project" value="TreeGrafter"/>
</dbReference>
<gene>
    <name evidence="8" type="ORF">JOD01_001847</name>
</gene>
<keyword evidence="3" id="KW-0813">Transport</keyword>
<keyword evidence="9" id="KW-1185">Reference proteome</keyword>
<dbReference type="EMBL" id="JAFBEB010000005">
    <property type="protein sequence ID" value="MBM7590243.1"/>
    <property type="molecule type" value="Genomic_DNA"/>
</dbReference>
<dbReference type="Proteomes" id="UP000717624">
    <property type="component" value="Unassembled WGS sequence"/>
</dbReference>
<evidence type="ECO:0000256" key="2">
    <source>
        <dbReference type="ARBA" id="ARBA00005697"/>
    </source>
</evidence>
<evidence type="ECO:0000256" key="3">
    <source>
        <dbReference type="ARBA" id="ARBA00022448"/>
    </source>
</evidence>
<feature type="transmembrane region" description="Helical" evidence="7">
    <location>
        <begin position="125"/>
        <end position="145"/>
    </location>
</feature>
<name>A0A938XTL4_9BACL</name>